<feature type="transmembrane region" description="Helical" evidence="1">
    <location>
        <begin position="7"/>
        <end position="28"/>
    </location>
</feature>
<keyword evidence="1" id="KW-0472">Membrane</keyword>
<dbReference type="Proteomes" id="UP001610728">
    <property type="component" value="Unassembled WGS sequence"/>
</dbReference>
<name>A0ABR4MKU7_9PEZI</name>
<dbReference type="EMBL" id="JABSNW010000003">
    <property type="protein sequence ID" value="KAL2888913.1"/>
    <property type="molecule type" value="Genomic_DNA"/>
</dbReference>
<evidence type="ECO:0000256" key="1">
    <source>
        <dbReference type="SAM" id="Phobius"/>
    </source>
</evidence>
<accession>A0ABR4MKU7</accession>
<evidence type="ECO:0000313" key="2">
    <source>
        <dbReference type="EMBL" id="KAL2888913.1"/>
    </source>
</evidence>
<feature type="transmembrane region" description="Helical" evidence="1">
    <location>
        <begin position="81"/>
        <end position="102"/>
    </location>
</feature>
<comment type="caution">
    <text evidence="2">The sequence shown here is derived from an EMBL/GenBank/DDBJ whole genome shotgun (WGS) entry which is preliminary data.</text>
</comment>
<evidence type="ECO:0000313" key="3">
    <source>
        <dbReference type="Proteomes" id="UP001610728"/>
    </source>
</evidence>
<feature type="transmembrane region" description="Helical" evidence="1">
    <location>
        <begin position="48"/>
        <end position="69"/>
    </location>
</feature>
<proteinExistence type="predicted"/>
<dbReference type="RefSeq" id="XP_070860093.1">
    <property type="nucleotide sequence ID" value="XM_071000395.1"/>
</dbReference>
<dbReference type="GeneID" id="98117231"/>
<gene>
    <name evidence="2" type="ORF">HOO65_030414</name>
</gene>
<keyword evidence="1" id="KW-0812">Transmembrane</keyword>
<keyword evidence="1" id="KW-1133">Transmembrane helix</keyword>
<organism evidence="2 3">
    <name type="scientific">Ceratocystis lukuohia</name>
    <dbReference type="NCBI Taxonomy" id="2019550"/>
    <lineage>
        <taxon>Eukaryota</taxon>
        <taxon>Fungi</taxon>
        <taxon>Dikarya</taxon>
        <taxon>Ascomycota</taxon>
        <taxon>Pezizomycotina</taxon>
        <taxon>Sordariomycetes</taxon>
        <taxon>Hypocreomycetidae</taxon>
        <taxon>Microascales</taxon>
        <taxon>Ceratocystidaceae</taxon>
        <taxon>Ceratocystis</taxon>
    </lineage>
</organism>
<reference evidence="2 3" key="1">
    <citation type="submission" date="2020-05" db="EMBL/GenBank/DDBJ databases">
        <title>Ceratocystis lukuohia genome.</title>
        <authorList>
            <person name="Harrington T.C."/>
            <person name="Kim K."/>
            <person name="Mayers C.G."/>
        </authorList>
    </citation>
    <scope>NUCLEOTIDE SEQUENCE [LARGE SCALE GENOMIC DNA]</scope>
    <source>
        <strain evidence="2 3">C4212</strain>
    </source>
</reference>
<keyword evidence="3" id="KW-1185">Reference proteome</keyword>
<protein>
    <submittedName>
        <fullName evidence="2">Uncharacterized protein</fullName>
    </submittedName>
</protein>
<sequence length="159" mass="17120">MFEANPITRLISGALSVVSLITVVLNVFELTQIEPSYNDPSDNLVMRSNIIVVACFVPILVIAAGSFTAMCCSEGNPLLRIVLSLGISIAYLYGAGTVLAEYGANPGEDFLYMVLQEFAHKAYLPTLVFTLITGCICLINPFFLVGRTISGDSHGIHDD</sequence>
<feature type="transmembrane region" description="Helical" evidence="1">
    <location>
        <begin position="122"/>
        <end position="145"/>
    </location>
</feature>